<dbReference type="KEGG" id="ppyr:116170932"/>
<dbReference type="AlphaFoldDB" id="A0A1Y1MYE3"/>
<evidence type="ECO:0008006" key="3">
    <source>
        <dbReference type="Google" id="ProtNLM"/>
    </source>
</evidence>
<evidence type="ECO:0000256" key="1">
    <source>
        <dbReference type="SAM" id="MobiDB-lite"/>
    </source>
</evidence>
<dbReference type="OrthoDB" id="7554902at2759"/>
<dbReference type="GeneID" id="116178993"/>
<reference evidence="2" key="1">
    <citation type="journal article" date="2016" name="Sci. Rep.">
        <title>Molecular characterization of firefly nuptial gifts: a multi-omics approach sheds light on postcopulatory sexual selection.</title>
        <authorList>
            <person name="Al-Wathiqui N."/>
            <person name="Fallon T.R."/>
            <person name="South A."/>
            <person name="Weng J.K."/>
            <person name="Lewis S.M."/>
        </authorList>
    </citation>
    <scope>NUCLEOTIDE SEQUENCE</scope>
</reference>
<dbReference type="KEGG" id="ppyr:116161287"/>
<accession>A0A1Y1MYE3</accession>
<protein>
    <recommendedName>
        <fullName evidence="3">DUF4806 domain-containing protein</fullName>
    </recommendedName>
</protein>
<name>A0A1Y1MYE3_PHOPY</name>
<organism evidence="2">
    <name type="scientific">Photinus pyralis</name>
    <name type="common">Common eastern firefly</name>
    <name type="synonym">Lampyris pyralis</name>
    <dbReference type="NCBI Taxonomy" id="7054"/>
    <lineage>
        <taxon>Eukaryota</taxon>
        <taxon>Metazoa</taxon>
        <taxon>Ecdysozoa</taxon>
        <taxon>Arthropoda</taxon>
        <taxon>Hexapoda</taxon>
        <taxon>Insecta</taxon>
        <taxon>Pterygota</taxon>
        <taxon>Neoptera</taxon>
        <taxon>Endopterygota</taxon>
        <taxon>Coleoptera</taxon>
        <taxon>Polyphaga</taxon>
        <taxon>Elateriformia</taxon>
        <taxon>Elateroidea</taxon>
        <taxon>Lampyridae</taxon>
        <taxon>Lampyrinae</taxon>
        <taxon>Photinus</taxon>
    </lineage>
</organism>
<evidence type="ECO:0000313" key="2">
    <source>
        <dbReference type="EMBL" id="JAV90683.1"/>
    </source>
</evidence>
<dbReference type="RefSeq" id="XP_031343357.1">
    <property type="nucleotide sequence ID" value="XM_031487497.1"/>
</dbReference>
<feature type="region of interest" description="Disordered" evidence="1">
    <location>
        <begin position="159"/>
        <end position="190"/>
    </location>
</feature>
<dbReference type="PANTHER" id="PTHR34153">
    <property type="entry name" value="SI:CH211-262H13.3-RELATED-RELATED"/>
    <property type="match status" value="1"/>
</dbReference>
<dbReference type="PANTHER" id="PTHR34153:SF2">
    <property type="entry name" value="SI:CH211-262H13.3-RELATED"/>
    <property type="match status" value="1"/>
</dbReference>
<dbReference type="RefSeq" id="XP_031330462.1">
    <property type="nucleotide sequence ID" value="XM_031474602.1"/>
</dbReference>
<feature type="compositionally biased region" description="Low complexity" evidence="1">
    <location>
        <begin position="162"/>
        <end position="178"/>
    </location>
</feature>
<dbReference type="RefSeq" id="XP_031354542.1">
    <property type="nucleotide sequence ID" value="XM_031498682.1"/>
</dbReference>
<dbReference type="EMBL" id="GEZM01017433">
    <property type="protein sequence ID" value="JAV90683.1"/>
    <property type="molecule type" value="Transcribed_RNA"/>
</dbReference>
<proteinExistence type="predicted"/>
<feature type="compositionally biased region" description="Polar residues" evidence="1">
    <location>
        <begin position="179"/>
        <end position="190"/>
    </location>
</feature>
<dbReference type="GeneID" id="116161287"/>
<dbReference type="KEGG" id="ppyr:116178993"/>
<dbReference type="EMBL" id="GEZM01017431">
    <property type="protein sequence ID" value="JAV90687.1"/>
    <property type="molecule type" value="Transcribed_RNA"/>
</dbReference>
<sequence>MAYAGVEFADDNAVALICSSWLTPRKKHLYWPPYQSQDLYDKALRKNEHHVESWVQYSINRCFFFCDDLEKGKRKIKLAEVSSDIQSEAEEIPHKRIRKPTRRLCDSDEDEEVVLFSTKNIREKLDSQKLPRPPAIEGNSDCCNSKQLPAVVVPARIDQPYSSTPTSSRSSSTLTVISGQSASASSTPGQNVLHLNSQAERICEAVNVTERKDNEIIKLLLEIKEQNKLLLAHLDKKNNTYPASLPDNFPDLPCNSQNDLDILDNYLEDKENLKCLMQYLSQVGGKEVVPKVNAILRKCLSNQLASKYSFLGSRLEKKAFANLHLKEAVVGAVKLGTSVDNELRIVNAIKEWLKHAPQRVKLEEAKQKL</sequence>
<dbReference type="GeneID" id="116170932"/>